<protein>
    <submittedName>
        <fullName evidence="4">F-box and leucine rich repeat protein 12</fullName>
    </submittedName>
</protein>
<feature type="domain" description="F-box" evidence="3">
    <location>
        <begin position="159"/>
        <end position="205"/>
    </location>
</feature>
<dbReference type="Pfam" id="PF12937">
    <property type="entry name" value="F-box-like"/>
    <property type="match status" value="1"/>
</dbReference>
<dbReference type="InterPro" id="IPR036047">
    <property type="entry name" value="F-box-like_dom_sf"/>
</dbReference>
<accession>A0A8P0TJV3</accession>
<evidence type="ECO:0000256" key="2">
    <source>
        <dbReference type="SAM" id="MobiDB-lite"/>
    </source>
</evidence>
<dbReference type="SUPFAM" id="SSF81383">
    <property type="entry name" value="F-box domain"/>
    <property type="match status" value="1"/>
</dbReference>
<evidence type="ECO:0000313" key="5">
    <source>
        <dbReference type="Proteomes" id="UP000002254"/>
    </source>
</evidence>
<feature type="region of interest" description="Disordered" evidence="2">
    <location>
        <begin position="90"/>
        <end position="152"/>
    </location>
</feature>
<keyword evidence="1" id="KW-0833">Ubl conjugation pathway</keyword>
<dbReference type="PANTHER" id="PTHR20933:SF4">
    <property type="entry name" value="F-BOX INVOLVED IN POLYQ PATHOGENESIS, ISOFORM A"/>
    <property type="match status" value="1"/>
</dbReference>
<feature type="compositionally biased region" description="Pro residues" evidence="2">
    <location>
        <begin position="248"/>
        <end position="259"/>
    </location>
</feature>
<organism evidence="4 5">
    <name type="scientific">Canis lupus familiaris</name>
    <name type="common">Dog</name>
    <name type="synonym">Canis familiaris</name>
    <dbReference type="NCBI Taxonomy" id="9615"/>
    <lineage>
        <taxon>Eukaryota</taxon>
        <taxon>Metazoa</taxon>
        <taxon>Chordata</taxon>
        <taxon>Craniata</taxon>
        <taxon>Vertebrata</taxon>
        <taxon>Euteleostomi</taxon>
        <taxon>Mammalia</taxon>
        <taxon>Eutheria</taxon>
        <taxon>Laurasiatheria</taxon>
        <taxon>Carnivora</taxon>
        <taxon>Caniformia</taxon>
        <taxon>Canidae</taxon>
        <taxon>Canis</taxon>
    </lineage>
</organism>
<dbReference type="Proteomes" id="UP000002254">
    <property type="component" value="Chromosome 20"/>
</dbReference>
<name>A0A8P0TJV3_CANLF</name>
<dbReference type="InterPro" id="IPR032675">
    <property type="entry name" value="LRR_dom_sf"/>
</dbReference>
<evidence type="ECO:0000259" key="3">
    <source>
        <dbReference type="PROSITE" id="PS50181"/>
    </source>
</evidence>
<reference evidence="4 5" key="1">
    <citation type="journal article" date="2005" name="Nature">
        <title>Genome sequence, comparative analysis and haplotype structure of the domestic dog.</title>
        <authorList>
            <consortium name="Broad Sequencing Platform"/>
            <person name="Lindblad-Toh K."/>
            <person name="Wade C.M."/>
            <person name="Mikkelsen T.S."/>
            <person name="Karlsson E.K."/>
            <person name="Jaffe D.B."/>
            <person name="Kamal M."/>
            <person name="Clamp M."/>
            <person name="Chang J.L."/>
            <person name="Kulbokas E.J. III"/>
            <person name="Zody M.C."/>
            <person name="Mauceli E."/>
            <person name="Xie X."/>
            <person name="Breen M."/>
            <person name="Wayne R.K."/>
            <person name="Ostrander E.A."/>
            <person name="Ponting C.P."/>
            <person name="Galibert F."/>
            <person name="Smith D.R."/>
            <person name="DeJong P.J."/>
            <person name="Kirkness E."/>
            <person name="Alvarez P."/>
            <person name="Biagi T."/>
            <person name="Brockman W."/>
            <person name="Butler J."/>
            <person name="Chin C.W."/>
            <person name="Cook A."/>
            <person name="Cuff J."/>
            <person name="Daly M.J."/>
            <person name="DeCaprio D."/>
            <person name="Gnerre S."/>
            <person name="Grabherr M."/>
            <person name="Kellis M."/>
            <person name="Kleber M."/>
            <person name="Bardeleben C."/>
            <person name="Goodstadt L."/>
            <person name="Heger A."/>
            <person name="Hitte C."/>
            <person name="Kim L."/>
            <person name="Koepfli K.P."/>
            <person name="Parker H.G."/>
            <person name="Pollinger J.P."/>
            <person name="Searle S.M."/>
            <person name="Sutter N.B."/>
            <person name="Thomas R."/>
            <person name="Webber C."/>
            <person name="Baldwin J."/>
            <person name="Abebe A."/>
            <person name="Abouelleil A."/>
            <person name="Aftuck L."/>
            <person name="Ait-Zahra M."/>
            <person name="Aldredge T."/>
            <person name="Allen N."/>
            <person name="An P."/>
            <person name="Anderson S."/>
            <person name="Antoine C."/>
            <person name="Arachchi H."/>
            <person name="Aslam A."/>
            <person name="Ayotte L."/>
            <person name="Bachantsang P."/>
            <person name="Barry A."/>
            <person name="Bayul T."/>
            <person name="Benamara M."/>
            <person name="Berlin A."/>
            <person name="Bessette D."/>
            <person name="Blitshteyn B."/>
            <person name="Bloom T."/>
            <person name="Blye J."/>
            <person name="Boguslavskiy L."/>
            <person name="Bonnet C."/>
            <person name="Boukhgalter B."/>
            <person name="Brown A."/>
            <person name="Cahill P."/>
            <person name="Calixte N."/>
            <person name="Camarata J."/>
            <person name="Cheshatsang Y."/>
            <person name="Chu J."/>
            <person name="Citroen M."/>
            <person name="Collymore A."/>
            <person name="Cooke P."/>
            <person name="Dawoe T."/>
            <person name="Daza R."/>
            <person name="Decktor K."/>
            <person name="DeGray S."/>
            <person name="Dhargay N."/>
            <person name="Dooley K."/>
            <person name="Dooley K."/>
            <person name="Dorje P."/>
            <person name="Dorjee K."/>
            <person name="Dorris L."/>
            <person name="Duffey N."/>
            <person name="Dupes A."/>
            <person name="Egbiremolen O."/>
            <person name="Elong R."/>
            <person name="Falk J."/>
            <person name="Farina A."/>
            <person name="Faro S."/>
            <person name="Ferguson D."/>
            <person name="Ferreira P."/>
            <person name="Fisher S."/>
            <person name="FitzGerald M."/>
            <person name="Foley K."/>
            <person name="Foley C."/>
            <person name="Franke A."/>
            <person name="Friedrich D."/>
            <person name="Gage D."/>
            <person name="Garber M."/>
            <person name="Gearin G."/>
            <person name="Giannoukos G."/>
            <person name="Goode T."/>
            <person name="Goyette A."/>
            <person name="Graham J."/>
            <person name="Grandbois E."/>
            <person name="Gyaltsen K."/>
            <person name="Hafez N."/>
            <person name="Hagopian D."/>
            <person name="Hagos B."/>
            <person name="Hall J."/>
            <person name="Healy C."/>
            <person name="Hegarty R."/>
            <person name="Honan T."/>
            <person name="Horn A."/>
            <person name="Houde N."/>
            <person name="Hughes L."/>
            <person name="Hunnicutt L."/>
            <person name="Husby M."/>
            <person name="Jester B."/>
            <person name="Jones C."/>
            <person name="Kamat A."/>
            <person name="Kanga B."/>
            <person name="Kells C."/>
            <person name="Khazanovich D."/>
            <person name="Kieu A.C."/>
            <person name="Kisner P."/>
            <person name="Kumar M."/>
            <person name="Lance K."/>
            <person name="Landers T."/>
            <person name="Lara M."/>
            <person name="Lee W."/>
            <person name="Leger J.P."/>
            <person name="Lennon N."/>
            <person name="Leuper L."/>
            <person name="LeVine S."/>
            <person name="Liu J."/>
            <person name="Liu X."/>
            <person name="Lokyitsang Y."/>
            <person name="Lokyitsang T."/>
            <person name="Lui A."/>
            <person name="Macdonald J."/>
            <person name="Major J."/>
            <person name="Marabella R."/>
            <person name="Maru K."/>
            <person name="Matthews C."/>
            <person name="McDonough S."/>
            <person name="Mehta T."/>
            <person name="Meldrim J."/>
            <person name="Melnikov A."/>
            <person name="Meneus L."/>
            <person name="Mihalev A."/>
            <person name="Mihova T."/>
            <person name="Miller K."/>
            <person name="Mittelman R."/>
            <person name="Mlenga V."/>
            <person name="Mulrain L."/>
            <person name="Munson G."/>
            <person name="Navidi A."/>
            <person name="Naylor J."/>
            <person name="Nguyen T."/>
            <person name="Nguyen N."/>
            <person name="Nguyen C."/>
            <person name="Nguyen T."/>
            <person name="Nicol R."/>
            <person name="Norbu N."/>
            <person name="Norbu C."/>
            <person name="Novod N."/>
            <person name="Nyima T."/>
            <person name="Olandt P."/>
            <person name="O'Neill B."/>
            <person name="O'Neill K."/>
            <person name="Osman S."/>
            <person name="Oyono L."/>
            <person name="Patti C."/>
            <person name="Perrin D."/>
            <person name="Phunkhang P."/>
            <person name="Pierre F."/>
            <person name="Priest M."/>
            <person name="Rachupka A."/>
            <person name="Raghuraman S."/>
            <person name="Rameau R."/>
            <person name="Ray V."/>
            <person name="Raymond C."/>
            <person name="Rege F."/>
            <person name="Rise C."/>
            <person name="Rogers J."/>
            <person name="Rogov P."/>
            <person name="Sahalie J."/>
            <person name="Settipalli S."/>
            <person name="Sharpe T."/>
            <person name="Shea T."/>
            <person name="Sheehan M."/>
            <person name="Sherpa N."/>
            <person name="Shi J."/>
            <person name="Shih D."/>
            <person name="Sloan J."/>
            <person name="Smith C."/>
            <person name="Sparrow T."/>
            <person name="Stalker J."/>
            <person name="Stange-Thomann N."/>
            <person name="Stavropoulos S."/>
            <person name="Stone C."/>
            <person name="Stone S."/>
            <person name="Sykes S."/>
            <person name="Tchuinga P."/>
            <person name="Tenzing P."/>
            <person name="Tesfaye S."/>
            <person name="Thoulutsang D."/>
            <person name="Thoulutsang Y."/>
            <person name="Topham K."/>
            <person name="Topping I."/>
            <person name="Tsamla T."/>
            <person name="Vassiliev H."/>
            <person name="Venkataraman V."/>
            <person name="Vo A."/>
            <person name="Wangchuk T."/>
            <person name="Wangdi T."/>
            <person name="Weiand M."/>
            <person name="Wilkinson J."/>
            <person name="Wilson A."/>
            <person name="Yadav S."/>
            <person name="Yang S."/>
            <person name="Yang X."/>
            <person name="Young G."/>
            <person name="Yu Q."/>
            <person name="Zainoun J."/>
            <person name="Zembek L."/>
            <person name="Zimmer A."/>
            <person name="Lander E.S."/>
        </authorList>
    </citation>
    <scope>NUCLEOTIDE SEQUENCE [LARGE SCALE GENOMIC DNA]</scope>
    <source>
        <strain evidence="4">Boxer</strain>
    </source>
</reference>
<evidence type="ECO:0000313" key="4">
    <source>
        <dbReference type="Ensembl" id="ENSCAFP00000068100.1"/>
    </source>
</evidence>
<dbReference type="SMART" id="SM00256">
    <property type="entry name" value="FBOX"/>
    <property type="match status" value="1"/>
</dbReference>
<evidence type="ECO:0000256" key="1">
    <source>
        <dbReference type="ARBA" id="ARBA00022786"/>
    </source>
</evidence>
<dbReference type="PANTHER" id="PTHR20933">
    <property type="entry name" value="F-BOX ONLY PROTEIN 33"/>
    <property type="match status" value="1"/>
</dbReference>
<feature type="region of interest" description="Disordered" evidence="2">
    <location>
        <begin position="217"/>
        <end position="259"/>
    </location>
</feature>
<dbReference type="Ensembl" id="ENSCAFT00000096636.1">
    <property type="protein sequence ID" value="ENSCAFP00000068100.1"/>
    <property type="gene ID" value="ENSCAFG00000023016.4"/>
</dbReference>
<dbReference type="OrthoDB" id="3219396at2759"/>
<dbReference type="Gene3D" id="3.80.10.10">
    <property type="entry name" value="Ribonuclease Inhibitor"/>
    <property type="match status" value="1"/>
</dbReference>
<dbReference type="InterPro" id="IPR001810">
    <property type="entry name" value="F-box_dom"/>
</dbReference>
<gene>
    <name evidence="4" type="primary">FBXL12</name>
</gene>
<feature type="region of interest" description="Disordered" evidence="2">
    <location>
        <begin position="1"/>
        <end position="76"/>
    </location>
</feature>
<reference evidence="4" key="2">
    <citation type="submission" date="2025-08" db="UniProtKB">
        <authorList>
            <consortium name="Ensembl"/>
        </authorList>
    </citation>
    <scope>IDENTIFICATION</scope>
</reference>
<dbReference type="AlphaFoldDB" id="A0A8P0TJV3"/>
<dbReference type="CDD" id="cd22123">
    <property type="entry name" value="F-box_FBXL12"/>
    <property type="match status" value="1"/>
</dbReference>
<dbReference type="PROSITE" id="PS50181">
    <property type="entry name" value="FBOX"/>
    <property type="match status" value="1"/>
</dbReference>
<proteinExistence type="predicted"/>
<sequence length="259" mass="26998">LVLDPNTPRVSRHLPRLAPGPLVTAPAAPSRFGPSPSPAPSLVTAPGPASGTPRASASPAPCLVTAPGPASGPRRSFSHAFRARAWFPAPSSALRPGRGGSVAGTGPCSRRRKAESPSAAGGGGHRSAGTPALRRPLASPGRDPEAPQPPAEVGVGRIMATLADLPDSVLLEIFSYLPVRDRIRISRVCHRWKRLVDDRWLWRHVDLTLYTVRGADRAGVGRGGASGPRTPDLELGSPGRVGQRRLPAPQPVSPSPNRG</sequence>